<keyword evidence="2" id="KW-0808">Transferase</keyword>
<dbReference type="InterPro" id="IPR027417">
    <property type="entry name" value="P-loop_NTPase"/>
</dbReference>
<protein>
    <submittedName>
        <fullName evidence="2">Uridine kinase</fullName>
    </submittedName>
</protein>
<keyword evidence="2" id="KW-0418">Kinase</keyword>
<name>A0A1H9C0I4_9ACTN</name>
<dbReference type="STRING" id="1036181.SAMN05421756_10227"/>
<accession>A0A1H9C0I4</accession>
<proteinExistence type="predicted"/>
<feature type="region of interest" description="Disordered" evidence="1">
    <location>
        <begin position="1"/>
        <end position="36"/>
    </location>
</feature>
<dbReference type="Gene3D" id="3.40.50.300">
    <property type="entry name" value="P-loop containing nucleotide triphosphate hydrolases"/>
    <property type="match status" value="1"/>
</dbReference>
<dbReference type="Proteomes" id="UP000198504">
    <property type="component" value="Unassembled WGS sequence"/>
</dbReference>
<dbReference type="RefSeq" id="WP_091178497.1">
    <property type="nucleotide sequence ID" value="NZ_FOFA01000002.1"/>
</dbReference>
<keyword evidence="3" id="KW-1185">Reference proteome</keyword>
<evidence type="ECO:0000313" key="2">
    <source>
        <dbReference type="EMBL" id="SEP94622.1"/>
    </source>
</evidence>
<evidence type="ECO:0000313" key="3">
    <source>
        <dbReference type="Proteomes" id="UP000198504"/>
    </source>
</evidence>
<dbReference type="GO" id="GO:0016301">
    <property type="term" value="F:kinase activity"/>
    <property type="evidence" value="ECO:0007669"/>
    <property type="project" value="UniProtKB-KW"/>
</dbReference>
<evidence type="ECO:0000256" key="1">
    <source>
        <dbReference type="SAM" id="MobiDB-lite"/>
    </source>
</evidence>
<organism evidence="2 3">
    <name type="scientific">Microlunatus flavus</name>
    <dbReference type="NCBI Taxonomy" id="1036181"/>
    <lineage>
        <taxon>Bacteria</taxon>
        <taxon>Bacillati</taxon>
        <taxon>Actinomycetota</taxon>
        <taxon>Actinomycetes</taxon>
        <taxon>Propionibacteriales</taxon>
        <taxon>Propionibacteriaceae</taxon>
        <taxon>Microlunatus</taxon>
    </lineage>
</organism>
<reference evidence="3" key="1">
    <citation type="submission" date="2016-10" db="EMBL/GenBank/DDBJ databases">
        <authorList>
            <person name="Varghese N."/>
            <person name="Submissions S."/>
        </authorList>
    </citation>
    <scope>NUCLEOTIDE SEQUENCE [LARGE SCALE GENOMIC DNA]</scope>
    <source>
        <strain evidence="3">CGMCC 4.6856</strain>
    </source>
</reference>
<dbReference type="AlphaFoldDB" id="A0A1H9C0I4"/>
<gene>
    <name evidence="2" type="ORF">SAMN05421756_10227</name>
</gene>
<dbReference type="EMBL" id="FOFA01000002">
    <property type="protein sequence ID" value="SEP94622.1"/>
    <property type="molecule type" value="Genomic_DNA"/>
</dbReference>
<sequence length="182" mass="19615">MARCPQVNLDDFYRDEDDPANPRTTTTVGAGEEPAVDWDDVGSWDADAALAALVALCTTGRAEVPTYDIATSRRTGTRTVDLGGAPTFVAEGLFAPDVVPAARAAGIDMDALYLDRPRAQTMLFRFVRDVSEHRKPLPVLLRRGVALFRAEPALRRRALASGCRPVSLREALAVVRGVPSPA</sequence>
<dbReference type="OrthoDB" id="3691767at2"/>